<dbReference type="GO" id="GO:0005524">
    <property type="term" value="F:ATP binding"/>
    <property type="evidence" value="ECO:0007669"/>
    <property type="project" value="UniProtKB-UniRule"/>
</dbReference>
<feature type="binding site" evidence="13">
    <location>
        <position position="570"/>
    </location>
    <ligand>
        <name>ATP</name>
        <dbReference type="ChEBI" id="CHEBI:30616"/>
    </ligand>
</feature>
<keyword evidence="4 14" id="KW-0479">Metal-binding</keyword>
<dbReference type="InterPro" id="IPR008250">
    <property type="entry name" value="ATPase_P-typ_transduc_dom_A_sf"/>
</dbReference>
<accession>A0AAW2ZLZ1</accession>
<dbReference type="GO" id="GO:0005886">
    <property type="term" value="C:plasma membrane"/>
    <property type="evidence" value="ECO:0007669"/>
    <property type="project" value="TreeGrafter"/>
</dbReference>
<protein>
    <recommendedName>
        <fullName evidence="15">Phospholipid-transporting ATPase</fullName>
        <ecNumber evidence="15">7.6.2.1</ecNumber>
    </recommendedName>
</protein>
<dbReference type="PROSITE" id="PS00154">
    <property type="entry name" value="ATPASE_E1_E2"/>
    <property type="match status" value="1"/>
</dbReference>
<dbReference type="Gene3D" id="3.40.50.1000">
    <property type="entry name" value="HAD superfamily/HAD-like"/>
    <property type="match status" value="1"/>
</dbReference>
<keyword evidence="7 14" id="KW-0460">Magnesium</keyword>
<evidence type="ECO:0000256" key="3">
    <source>
        <dbReference type="ARBA" id="ARBA00022692"/>
    </source>
</evidence>
<reference evidence="18 19" key="1">
    <citation type="submission" date="2024-03" db="EMBL/GenBank/DDBJ databases">
        <title>The Acrasis kona genome and developmental transcriptomes reveal deep origins of eukaryotic multicellular pathways.</title>
        <authorList>
            <person name="Sheikh S."/>
            <person name="Fu C.-J."/>
            <person name="Brown M.W."/>
            <person name="Baldauf S.L."/>
        </authorList>
    </citation>
    <scope>NUCLEOTIDE SEQUENCE [LARGE SCALE GENOMIC DNA]</scope>
    <source>
        <strain evidence="18 19">ATCC MYA-3509</strain>
    </source>
</reference>
<dbReference type="Gene3D" id="3.40.1110.10">
    <property type="entry name" value="Calcium-transporting ATPase, cytoplasmic domain N"/>
    <property type="match status" value="1"/>
</dbReference>
<feature type="binding site" evidence="13">
    <location>
        <position position="501"/>
    </location>
    <ligand>
        <name>ATP</name>
        <dbReference type="ChEBI" id="CHEBI:30616"/>
    </ligand>
</feature>
<evidence type="ECO:0000256" key="8">
    <source>
        <dbReference type="ARBA" id="ARBA00022967"/>
    </source>
</evidence>
<evidence type="ECO:0000256" key="2">
    <source>
        <dbReference type="ARBA" id="ARBA00008109"/>
    </source>
</evidence>
<feature type="binding site" evidence="13">
    <location>
        <position position="746"/>
    </location>
    <ligand>
        <name>ATP</name>
        <dbReference type="ChEBI" id="CHEBI:30616"/>
    </ligand>
</feature>
<evidence type="ECO:0000256" key="13">
    <source>
        <dbReference type="PIRSR" id="PIRSR606539-2"/>
    </source>
</evidence>
<evidence type="ECO:0000256" key="14">
    <source>
        <dbReference type="PIRSR" id="PIRSR606539-3"/>
    </source>
</evidence>
<evidence type="ECO:0000256" key="10">
    <source>
        <dbReference type="ARBA" id="ARBA00023136"/>
    </source>
</evidence>
<feature type="binding site" evidence="14">
    <location>
        <position position="865"/>
    </location>
    <ligand>
        <name>Mg(2+)</name>
        <dbReference type="ChEBI" id="CHEBI:18420"/>
    </ligand>
</feature>
<dbReference type="InterPro" id="IPR023298">
    <property type="entry name" value="ATPase_P-typ_TM_dom_sf"/>
</dbReference>
<dbReference type="EMBL" id="JAOPGA020001722">
    <property type="protein sequence ID" value="KAL0490841.1"/>
    <property type="molecule type" value="Genomic_DNA"/>
</dbReference>
<dbReference type="FunFam" id="3.40.50.1000:FF:000014">
    <property type="entry name" value="Phospholipid-transporting ATPase"/>
    <property type="match status" value="1"/>
</dbReference>
<feature type="binding site" evidence="13">
    <location>
        <position position="747"/>
    </location>
    <ligand>
        <name>ATP</name>
        <dbReference type="ChEBI" id="CHEBI:30616"/>
    </ligand>
</feature>
<keyword evidence="10 15" id="KW-0472">Membrane</keyword>
<feature type="binding site" evidence="14">
    <location>
        <position position="503"/>
    </location>
    <ligand>
        <name>Mg(2+)</name>
        <dbReference type="ChEBI" id="CHEBI:18420"/>
    </ligand>
</feature>
<evidence type="ECO:0000256" key="12">
    <source>
        <dbReference type="PIRSR" id="PIRSR606539-1"/>
    </source>
</evidence>
<evidence type="ECO:0000259" key="17">
    <source>
        <dbReference type="Pfam" id="PF16212"/>
    </source>
</evidence>
<evidence type="ECO:0000256" key="7">
    <source>
        <dbReference type="ARBA" id="ARBA00022842"/>
    </source>
</evidence>
<organism evidence="18 19">
    <name type="scientific">Acrasis kona</name>
    <dbReference type="NCBI Taxonomy" id="1008807"/>
    <lineage>
        <taxon>Eukaryota</taxon>
        <taxon>Discoba</taxon>
        <taxon>Heterolobosea</taxon>
        <taxon>Tetramitia</taxon>
        <taxon>Eutetramitia</taxon>
        <taxon>Acrasidae</taxon>
        <taxon>Acrasis</taxon>
    </lineage>
</organism>
<dbReference type="Pfam" id="PF13246">
    <property type="entry name" value="Cation_ATPase"/>
    <property type="match status" value="1"/>
</dbReference>
<dbReference type="InterPro" id="IPR044492">
    <property type="entry name" value="P_typ_ATPase_HD_dom"/>
</dbReference>
<dbReference type="InterPro" id="IPR032630">
    <property type="entry name" value="P_typ_ATPase_c"/>
</dbReference>
<dbReference type="PANTHER" id="PTHR24092:SF218">
    <property type="entry name" value="PHOSPHOLIPID-TRANSPORTING ATPASE"/>
    <property type="match status" value="1"/>
</dbReference>
<dbReference type="EC" id="7.6.2.1" evidence="15"/>
<feature type="transmembrane region" description="Helical" evidence="15">
    <location>
        <begin position="927"/>
        <end position="943"/>
    </location>
</feature>
<feature type="binding site" evidence="14">
    <location>
        <position position="869"/>
    </location>
    <ligand>
        <name>Mg(2+)</name>
        <dbReference type="ChEBI" id="CHEBI:18420"/>
    </ligand>
</feature>
<feature type="binding site" evidence="13">
    <location>
        <position position="868"/>
    </location>
    <ligand>
        <name>ATP</name>
        <dbReference type="ChEBI" id="CHEBI:30616"/>
    </ligand>
</feature>
<feature type="binding site" evidence="14">
    <location>
        <position position="501"/>
    </location>
    <ligand>
        <name>Mg(2+)</name>
        <dbReference type="ChEBI" id="CHEBI:18420"/>
    </ligand>
</feature>
<evidence type="ECO:0000256" key="9">
    <source>
        <dbReference type="ARBA" id="ARBA00022989"/>
    </source>
</evidence>
<evidence type="ECO:0000256" key="1">
    <source>
        <dbReference type="ARBA" id="ARBA00004141"/>
    </source>
</evidence>
<evidence type="ECO:0000256" key="6">
    <source>
        <dbReference type="ARBA" id="ARBA00022840"/>
    </source>
</evidence>
<evidence type="ECO:0000313" key="18">
    <source>
        <dbReference type="EMBL" id="KAL0490841.1"/>
    </source>
</evidence>
<dbReference type="InterPro" id="IPR001757">
    <property type="entry name" value="P_typ_ATPase"/>
</dbReference>
<dbReference type="InterPro" id="IPR032631">
    <property type="entry name" value="P-type_ATPase_N"/>
</dbReference>
<dbReference type="GO" id="GO:0045332">
    <property type="term" value="P:phospholipid translocation"/>
    <property type="evidence" value="ECO:0007669"/>
    <property type="project" value="TreeGrafter"/>
</dbReference>
<feature type="binding site" evidence="13">
    <location>
        <position position="502"/>
    </location>
    <ligand>
        <name>ATP</name>
        <dbReference type="ChEBI" id="CHEBI:30616"/>
    </ligand>
</feature>
<feature type="binding site" evidence="13">
    <location>
        <position position="635"/>
    </location>
    <ligand>
        <name>ATP</name>
        <dbReference type="ChEBI" id="CHEBI:30616"/>
    </ligand>
</feature>
<evidence type="ECO:0000256" key="11">
    <source>
        <dbReference type="ARBA" id="ARBA00034036"/>
    </source>
</evidence>
<dbReference type="NCBIfam" id="TIGR01494">
    <property type="entry name" value="ATPase_P-type"/>
    <property type="match status" value="1"/>
</dbReference>
<dbReference type="InterPro" id="IPR023214">
    <property type="entry name" value="HAD_sf"/>
</dbReference>
<evidence type="ECO:0000259" key="16">
    <source>
        <dbReference type="Pfam" id="PF16209"/>
    </source>
</evidence>
<comment type="similarity">
    <text evidence="2 15">Belongs to the cation transport ATPase (P-type) (TC 3.A.3) family. Type IV subfamily.</text>
</comment>
<dbReference type="Gene3D" id="2.70.150.10">
    <property type="entry name" value="Calcium-transporting ATPase, cytoplasmic transduction domain A"/>
    <property type="match status" value="1"/>
</dbReference>
<feature type="transmembrane region" description="Helical" evidence="15">
    <location>
        <begin position="1071"/>
        <end position="1097"/>
    </location>
</feature>
<feature type="transmembrane region" description="Helical" evidence="15">
    <location>
        <begin position="1013"/>
        <end position="1036"/>
    </location>
</feature>
<comment type="catalytic activity">
    <reaction evidence="11 15">
        <text>ATP + H2O + phospholipidSide 1 = ADP + phosphate + phospholipidSide 2.</text>
        <dbReference type="EC" id="7.6.2.1"/>
    </reaction>
</comment>
<feature type="transmembrane region" description="Helical" evidence="15">
    <location>
        <begin position="433"/>
        <end position="455"/>
    </location>
</feature>
<dbReference type="SFLD" id="SFLDG00002">
    <property type="entry name" value="C1.7:_P-type_atpase_like"/>
    <property type="match status" value="1"/>
</dbReference>
<evidence type="ECO:0000313" key="19">
    <source>
        <dbReference type="Proteomes" id="UP001431209"/>
    </source>
</evidence>
<dbReference type="InterPro" id="IPR018303">
    <property type="entry name" value="ATPase_P-typ_P_site"/>
</dbReference>
<feature type="binding site" evidence="13">
    <location>
        <position position="665"/>
    </location>
    <ligand>
        <name>ATP</name>
        <dbReference type="ChEBI" id="CHEBI:30616"/>
    </ligand>
</feature>
<feature type="binding site" evidence="13">
    <location>
        <position position="839"/>
    </location>
    <ligand>
        <name>ATP</name>
        <dbReference type="ChEBI" id="CHEBI:30616"/>
    </ligand>
</feature>
<comment type="cofactor">
    <cofactor evidence="14">
        <name>Mg(2+)</name>
        <dbReference type="ChEBI" id="CHEBI:18420"/>
    </cofactor>
</comment>
<evidence type="ECO:0000256" key="15">
    <source>
        <dbReference type="RuleBase" id="RU362033"/>
    </source>
</evidence>
<evidence type="ECO:0000256" key="5">
    <source>
        <dbReference type="ARBA" id="ARBA00022741"/>
    </source>
</evidence>
<dbReference type="SFLD" id="SFLDF00027">
    <property type="entry name" value="p-type_atpase"/>
    <property type="match status" value="1"/>
</dbReference>
<keyword evidence="5 13" id="KW-0547">Nucleotide-binding</keyword>
<feature type="transmembrane region" description="Helical" evidence="15">
    <location>
        <begin position="1042"/>
        <end position="1059"/>
    </location>
</feature>
<dbReference type="SUPFAM" id="SSF81665">
    <property type="entry name" value="Calcium ATPase, transmembrane domain M"/>
    <property type="match status" value="1"/>
</dbReference>
<dbReference type="Proteomes" id="UP001431209">
    <property type="component" value="Unassembled WGS sequence"/>
</dbReference>
<feature type="binding site" evidence="13">
    <location>
        <position position="845"/>
    </location>
    <ligand>
        <name>ATP</name>
        <dbReference type="ChEBI" id="CHEBI:30616"/>
    </ligand>
</feature>
<feature type="binding site" evidence="13">
    <location>
        <position position="869"/>
    </location>
    <ligand>
        <name>ATP</name>
        <dbReference type="ChEBI" id="CHEBI:30616"/>
    </ligand>
</feature>
<feature type="binding site" evidence="13">
    <location>
        <position position="503"/>
    </location>
    <ligand>
        <name>ATP</name>
        <dbReference type="ChEBI" id="CHEBI:30616"/>
    </ligand>
</feature>
<feature type="domain" description="P-type ATPase C-terminal" evidence="17">
    <location>
        <begin position="891"/>
        <end position="1143"/>
    </location>
</feature>
<dbReference type="GO" id="GO:0016887">
    <property type="term" value="F:ATP hydrolysis activity"/>
    <property type="evidence" value="ECO:0007669"/>
    <property type="project" value="InterPro"/>
</dbReference>
<dbReference type="Pfam" id="PF16209">
    <property type="entry name" value="PhoLip_ATPase_N"/>
    <property type="match status" value="1"/>
</dbReference>
<dbReference type="InterPro" id="IPR006539">
    <property type="entry name" value="P-type_ATPase_IV"/>
</dbReference>
<dbReference type="Pfam" id="PF16212">
    <property type="entry name" value="PhoLip_ATPase_C"/>
    <property type="match status" value="1"/>
</dbReference>
<comment type="subcellular location">
    <subcellularLocation>
        <location evidence="1 15">Membrane</location>
        <topology evidence="1 15">Multi-pass membrane protein</topology>
    </subcellularLocation>
</comment>
<feature type="transmembrane region" description="Helical" evidence="15">
    <location>
        <begin position="1109"/>
        <end position="1128"/>
    </location>
</feature>
<feature type="binding site" evidence="13">
    <location>
        <position position="745"/>
    </location>
    <ligand>
        <name>ATP</name>
        <dbReference type="ChEBI" id="CHEBI:30616"/>
    </ligand>
</feature>
<evidence type="ECO:0000256" key="4">
    <source>
        <dbReference type="ARBA" id="ARBA00022723"/>
    </source>
</evidence>
<dbReference type="SFLD" id="SFLDS00003">
    <property type="entry name" value="Haloacid_Dehalogenase"/>
    <property type="match status" value="1"/>
</dbReference>
<dbReference type="InterPro" id="IPR036412">
    <property type="entry name" value="HAD-like_sf"/>
</dbReference>
<dbReference type="NCBIfam" id="TIGR01652">
    <property type="entry name" value="ATPase-Plipid"/>
    <property type="match status" value="1"/>
</dbReference>
<name>A0AAW2ZLZ1_9EUKA</name>
<dbReference type="GO" id="GO:0000287">
    <property type="term" value="F:magnesium ion binding"/>
    <property type="evidence" value="ECO:0007669"/>
    <property type="project" value="UniProtKB-UniRule"/>
</dbReference>
<feature type="transmembrane region" description="Helical" evidence="15">
    <location>
        <begin position="955"/>
        <end position="975"/>
    </location>
</feature>
<keyword evidence="19" id="KW-1185">Reference proteome</keyword>
<proteinExistence type="inferred from homology"/>
<feature type="domain" description="P-type ATPase N-terminal" evidence="16">
    <location>
        <begin position="113"/>
        <end position="181"/>
    </location>
</feature>
<sequence length="1178" mass="132581">MNITGRAPSPITVETHHNNADDSQVISKYQMQRVESIQPKIRKVSRVGAMLESSSVEIGTGLFESVKKRMQLTKQTIDKEAHIDKLCDNDDLQQCEGGNPTANVEFKKQVIFVNDKAQNVKQRGAWFAPTNYIRSTKYTWWNFVPLNILGQFRRISNLYFLITMIITLIPTISPINPYTTILPLLLILCITMVKDGIEDLQRYASDRKSNNQPVLVIDPSGELKNICAHELTVGSIVRVDMDKNFPADLILISSSNPAGSCYVETANLDGETNLKTKRSVAHYQHVKNDHKQHSNLRARIEMELPNEHLDRFVGNMVETNDNAQQSAVHSLGIDHLLLRGSTLRNTLYVYGIVAYVGRETKLAKNMKHAKSKFSLLDKRLNVLLVTLLLAQQAACIVLFSLAAWFQDQVAYQSFYLRPVVNYYANVTSVISDWATYFILLNLVIPLSLFVSLEFVKMFQAKLMQADVQMTAVTDDGHTVGMTAKTSNLNQELSQLDIIFSDKTGTLTENKMEFCSLWCDGVFYHSDQDVTSCLSDNNLLHEYLMCVLLNHSSIPEGVGDDFKYSGPSADENALLMAAARVGYRVLDRTNGGLLVEVRGNKYFYEIVASLDFNSDRKRSSVIVKSEHDNRCVLYTKGADMVMFERSNKCNHDIVAALGDYCSKGLRTLVMASRELDRQELDQWLVQYHEANQSIQNRKYLVGRVSNQLERDLNVLGCSAIEDKLQDGVPESIDFLKRAGFQVWVLTGDKTDTAVNISYSANLLRKGETIEIRIQEPTSKAHCESKLRSALLFLDNNHSKLDLFEFALITDTRALKYALDGELCDLFLSLVSKCNAAICCRCTPLQKARVATLVETRLHKRGLAIGDGVNDVSMIQSCSVGIGIIGREGSQAARASDYAIPKFKHLVRLLAVHGHYSYVRNSDYLHTSFYKNMVIVYLQILFSIYNGFTGATVIDSWISSVFNTIFTVLPPLIIGVFEKDIAEDVLMSRPELYPMFKNDALFNVKSMFVWMMRPLWHACVIFFGTMLAGVYNGGLLGVGVQDGMWAMGTVISNALIATVLIRHCMEFKSWTVVTLLVMLVSAVSYVAFCVFYTALTYFFGYSLYYWEFYTALSSASAWLIAIVLTAICIVPDMAIKFVRRHLTPTAYEQVLLESYWGHKSSSRSDEKSAKVHNDVVVTEI</sequence>
<dbReference type="GO" id="GO:0140326">
    <property type="term" value="F:ATPase-coupled intramembrane lipid transporter activity"/>
    <property type="evidence" value="ECO:0007669"/>
    <property type="project" value="UniProtKB-EC"/>
</dbReference>
<feature type="active site" description="4-aspartylphosphate intermediate" evidence="12">
    <location>
        <position position="501"/>
    </location>
</feature>
<dbReference type="InterPro" id="IPR023299">
    <property type="entry name" value="ATPase_P-typ_cyto_dom_N"/>
</dbReference>
<dbReference type="PANTHER" id="PTHR24092">
    <property type="entry name" value="PROBABLE PHOSPHOLIPID-TRANSPORTING ATPASE"/>
    <property type="match status" value="1"/>
</dbReference>
<keyword evidence="8 15" id="KW-1278">Translocase</keyword>
<keyword evidence="9 15" id="KW-1133">Transmembrane helix</keyword>
<comment type="caution">
    <text evidence="18">The sequence shown here is derived from an EMBL/GenBank/DDBJ whole genome shotgun (WGS) entry which is preliminary data.</text>
</comment>
<dbReference type="SUPFAM" id="SSF56784">
    <property type="entry name" value="HAD-like"/>
    <property type="match status" value="1"/>
</dbReference>
<feature type="transmembrane region" description="Helical" evidence="15">
    <location>
        <begin position="380"/>
        <end position="405"/>
    </location>
</feature>
<gene>
    <name evidence="18" type="ORF">AKO1_002475</name>
</gene>
<dbReference type="SUPFAM" id="SSF81653">
    <property type="entry name" value="Calcium ATPase, transduction domain A"/>
    <property type="match status" value="1"/>
</dbReference>
<dbReference type="SUPFAM" id="SSF81660">
    <property type="entry name" value="Metal cation-transporting ATPase, ATP-binding domain N"/>
    <property type="match status" value="1"/>
</dbReference>
<dbReference type="AlphaFoldDB" id="A0AAW2ZLZ1"/>
<feature type="binding site" evidence="13">
    <location>
        <position position="611"/>
    </location>
    <ligand>
        <name>ATP</name>
        <dbReference type="ChEBI" id="CHEBI:30616"/>
    </ligand>
</feature>
<keyword evidence="6 13" id="KW-0067">ATP-binding</keyword>
<dbReference type="PRINTS" id="PR00119">
    <property type="entry name" value="CATATPASE"/>
</dbReference>
<keyword evidence="3 15" id="KW-0812">Transmembrane</keyword>